<name>A0AAJ7WHC7_9ACAR</name>
<dbReference type="PANTHER" id="PTHR13231">
    <property type="entry name" value="MITOCHONDRIAL RIBOSOMAL PROTEIN S31"/>
    <property type="match status" value="1"/>
</dbReference>
<reference evidence="10" key="1">
    <citation type="submission" date="2025-08" db="UniProtKB">
        <authorList>
            <consortium name="RefSeq"/>
        </authorList>
    </citation>
    <scope>IDENTIFICATION</scope>
</reference>
<evidence type="ECO:0000313" key="9">
    <source>
        <dbReference type="Proteomes" id="UP000694867"/>
    </source>
</evidence>
<dbReference type="Proteomes" id="UP000694867">
    <property type="component" value="Unplaced"/>
</dbReference>
<dbReference type="CTD" id="10240"/>
<evidence type="ECO:0000256" key="3">
    <source>
        <dbReference type="ARBA" id="ARBA00022946"/>
    </source>
</evidence>
<organism evidence="9 10">
    <name type="scientific">Galendromus occidentalis</name>
    <name type="common">western predatory mite</name>
    <dbReference type="NCBI Taxonomy" id="34638"/>
    <lineage>
        <taxon>Eukaryota</taxon>
        <taxon>Metazoa</taxon>
        <taxon>Ecdysozoa</taxon>
        <taxon>Arthropoda</taxon>
        <taxon>Chelicerata</taxon>
        <taxon>Arachnida</taxon>
        <taxon>Acari</taxon>
        <taxon>Parasitiformes</taxon>
        <taxon>Mesostigmata</taxon>
        <taxon>Gamasina</taxon>
        <taxon>Phytoseioidea</taxon>
        <taxon>Phytoseiidae</taxon>
        <taxon>Typhlodrominae</taxon>
        <taxon>Galendromus</taxon>
    </lineage>
</organism>
<proteinExistence type="inferred from homology"/>
<accession>A0AAJ7WHC7</accession>
<dbReference type="PANTHER" id="PTHR13231:SF3">
    <property type="entry name" value="SMALL RIBOSOMAL SUBUNIT PROTEIN MS31"/>
    <property type="match status" value="1"/>
</dbReference>
<evidence type="ECO:0000256" key="6">
    <source>
        <dbReference type="ARBA" id="ARBA00023274"/>
    </source>
</evidence>
<gene>
    <name evidence="10" type="primary">LOC100903938</name>
</gene>
<evidence type="ECO:0000256" key="8">
    <source>
        <dbReference type="ARBA" id="ARBA00035363"/>
    </source>
</evidence>
<evidence type="ECO:0000256" key="1">
    <source>
        <dbReference type="ARBA" id="ARBA00004173"/>
    </source>
</evidence>
<dbReference type="Pfam" id="PF15433">
    <property type="entry name" value="MRP-S31"/>
    <property type="match status" value="1"/>
</dbReference>
<evidence type="ECO:0000256" key="4">
    <source>
        <dbReference type="ARBA" id="ARBA00022980"/>
    </source>
</evidence>
<evidence type="ECO:0000256" key="2">
    <source>
        <dbReference type="ARBA" id="ARBA00011057"/>
    </source>
</evidence>
<evidence type="ECO:0000256" key="5">
    <source>
        <dbReference type="ARBA" id="ARBA00023128"/>
    </source>
</evidence>
<keyword evidence="9" id="KW-1185">Reference proteome</keyword>
<dbReference type="KEGG" id="goe:100903938"/>
<dbReference type="InterPro" id="IPR026299">
    <property type="entry name" value="MRP-S31"/>
</dbReference>
<keyword evidence="4 10" id="KW-0689">Ribosomal protein</keyword>
<dbReference type="AlphaFoldDB" id="A0AAJ7WHC7"/>
<dbReference type="GO" id="GO:0005763">
    <property type="term" value="C:mitochondrial small ribosomal subunit"/>
    <property type="evidence" value="ECO:0007669"/>
    <property type="project" value="InterPro"/>
</dbReference>
<comment type="subcellular location">
    <subcellularLocation>
        <location evidence="1">Mitochondrion</location>
    </subcellularLocation>
</comment>
<dbReference type="GeneID" id="100903938"/>
<keyword evidence="6" id="KW-0687">Ribonucleoprotein</keyword>
<keyword evidence="5" id="KW-0496">Mitochondrion</keyword>
<keyword evidence="3" id="KW-0809">Transit peptide</keyword>
<dbReference type="GO" id="GO:0003735">
    <property type="term" value="F:structural constituent of ribosome"/>
    <property type="evidence" value="ECO:0007669"/>
    <property type="project" value="InterPro"/>
</dbReference>
<sequence length="96" mass="11357">MIRWTESGKLWPFPIDNEHGMTEEADVPFEDHVFLDHLIEDDHAFPNGPVRQFMELVCIGLSKNPYISVERKHACIEWYRDYFTQKKSFIEAAVEN</sequence>
<evidence type="ECO:0000313" key="10">
    <source>
        <dbReference type="RefSeq" id="XP_028967154.1"/>
    </source>
</evidence>
<evidence type="ECO:0000256" key="7">
    <source>
        <dbReference type="ARBA" id="ARBA00035133"/>
    </source>
</evidence>
<dbReference type="RefSeq" id="XP_028967154.1">
    <property type="nucleotide sequence ID" value="XM_029111321.1"/>
</dbReference>
<protein>
    <recommendedName>
        <fullName evidence="7">Small ribosomal subunit protein mS31</fullName>
    </recommendedName>
    <alternativeName>
        <fullName evidence="8">28S ribosomal protein S31, mitochondrial</fullName>
    </alternativeName>
</protein>
<comment type="similarity">
    <text evidence="2">Belongs to the mitochondrion-specific ribosomal protein mS31 family.</text>
</comment>